<dbReference type="Proteomes" id="UP000292346">
    <property type="component" value="Unassembled WGS sequence"/>
</dbReference>
<evidence type="ECO:0000313" key="3">
    <source>
        <dbReference type="Proteomes" id="UP000292346"/>
    </source>
</evidence>
<gene>
    <name evidence="2" type="ORF">E0H45_40810</name>
</gene>
<dbReference type="RefSeq" id="WP_131347910.1">
    <property type="nucleotide sequence ID" value="NZ_SJJZ01000006.1"/>
</dbReference>
<keyword evidence="3" id="KW-1185">Reference proteome</keyword>
<dbReference type="Gene3D" id="3.40.430.10">
    <property type="entry name" value="Dihydrofolate Reductase, subunit A"/>
    <property type="match status" value="1"/>
</dbReference>
<dbReference type="GO" id="GO:0009231">
    <property type="term" value="P:riboflavin biosynthetic process"/>
    <property type="evidence" value="ECO:0007669"/>
    <property type="project" value="InterPro"/>
</dbReference>
<dbReference type="Pfam" id="PF01872">
    <property type="entry name" value="RibD_C"/>
    <property type="match status" value="1"/>
</dbReference>
<sequence>MTASYTFDIFSSFDGYSNSRTFGGYFGKQGPEFLEHRFEQFSEEQRLVLGANTFRGMAAMLASSSAGSEVFDPWVTRMRNLPTTVVSNTLEGTLDWPDATVLNGDPIEAIARLKKESDVPLRSHGSLTLNRALLAAGLVDRVQVTLFPVITGQSGLGRIFENTPDLDLELIETHTLDNHTQELIYRPTLHA</sequence>
<dbReference type="InterPro" id="IPR024072">
    <property type="entry name" value="DHFR-like_dom_sf"/>
</dbReference>
<dbReference type="SUPFAM" id="SSF53597">
    <property type="entry name" value="Dihydrofolate reductase-like"/>
    <property type="match status" value="1"/>
</dbReference>
<feature type="domain" description="Bacterial bifunctional deaminase-reductase C-terminal" evidence="1">
    <location>
        <begin position="7"/>
        <end position="179"/>
    </location>
</feature>
<organism evidence="2 3">
    <name type="scientific">Kribbella soli</name>
    <dbReference type="NCBI Taxonomy" id="1124743"/>
    <lineage>
        <taxon>Bacteria</taxon>
        <taxon>Bacillati</taxon>
        <taxon>Actinomycetota</taxon>
        <taxon>Actinomycetes</taxon>
        <taxon>Propionibacteriales</taxon>
        <taxon>Kribbellaceae</taxon>
        <taxon>Kribbella</taxon>
    </lineage>
</organism>
<evidence type="ECO:0000313" key="2">
    <source>
        <dbReference type="EMBL" id="TCC01820.1"/>
    </source>
</evidence>
<dbReference type="AlphaFoldDB" id="A0A4R0H022"/>
<dbReference type="GO" id="GO:0008703">
    <property type="term" value="F:5-amino-6-(5-phosphoribosylamino)uracil reductase activity"/>
    <property type="evidence" value="ECO:0007669"/>
    <property type="project" value="InterPro"/>
</dbReference>
<dbReference type="OrthoDB" id="4376317at2"/>
<name>A0A4R0H022_9ACTN</name>
<reference evidence="2 3" key="1">
    <citation type="submission" date="2019-02" db="EMBL/GenBank/DDBJ databases">
        <title>Kribbella capetownensis sp. nov. and Kribbella speibonae sp. nov., isolated from soil.</title>
        <authorList>
            <person name="Curtis S.M."/>
            <person name="Norton I."/>
            <person name="Everest G.J."/>
            <person name="Meyers P.R."/>
        </authorList>
    </citation>
    <scope>NUCLEOTIDE SEQUENCE [LARGE SCALE GENOMIC DNA]</scope>
    <source>
        <strain evidence="2 3">KCTC 29219</strain>
    </source>
</reference>
<dbReference type="EMBL" id="SJJZ01000006">
    <property type="protein sequence ID" value="TCC01820.1"/>
    <property type="molecule type" value="Genomic_DNA"/>
</dbReference>
<dbReference type="InterPro" id="IPR002734">
    <property type="entry name" value="RibDG_C"/>
</dbReference>
<accession>A0A4R0H022</accession>
<proteinExistence type="predicted"/>
<comment type="caution">
    <text evidence="2">The sequence shown here is derived from an EMBL/GenBank/DDBJ whole genome shotgun (WGS) entry which is preliminary data.</text>
</comment>
<evidence type="ECO:0000259" key="1">
    <source>
        <dbReference type="Pfam" id="PF01872"/>
    </source>
</evidence>
<protein>
    <submittedName>
        <fullName evidence="2">Deaminase</fullName>
    </submittedName>
</protein>